<organism evidence="6 7">
    <name type="scientific">Rhizodiscina lignyota</name>
    <dbReference type="NCBI Taxonomy" id="1504668"/>
    <lineage>
        <taxon>Eukaryota</taxon>
        <taxon>Fungi</taxon>
        <taxon>Dikarya</taxon>
        <taxon>Ascomycota</taxon>
        <taxon>Pezizomycotina</taxon>
        <taxon>Dothideomycetes</taxon>
        <taxon>Pleosporomycetidae</taxon>
        <taxon>Aulographales</taxon>
        <taxon>Rhizodiscinaceae</taxon>
        <taxon>Rhizodiscina</taxon>
    </lineage>
</organism>
<evidence type="ECO:0000313" key="7">
    <source>
        <dbReference type="Proteomes" id="UP000799772"/>
    </source>
</evidence>
<dbReference type="Gene3D" id="1.20.58.1180">
    <property type="match status" value="1"/>
</dbReference>
<dbReference type="Proteomes" id="UP000799772">
    <property type="component" value="Unassembled WGS sequence"/>
</dbReference>
<dbReference type="InterPro" id="IPR036610">
    <property type="entry name" value="PEBP-like_sf"/>
</dbReference>
<accession>A0A9P4IQV2</accession>
<comment type="function">
    <text evidence="3">Component of the mitochondrial ribosome (mitoribosome), a dedicated translation machinery responsible for the synthesis of mitochondrial genome-encoded proteins, including at least some of the essential transmembrane subunits of the mitochondrial respiratory chain. The mitoribosomes are attached to the mitochondrial inner membrane and translation products are cotranslationally integrated into the membrane.</text>
</comment>
<keyword evidence="7" id="KW-1185">Reference proteome</keyword>
<dbReference type="CDD" id="cd00866">
    <property type="entry name" value="PEBP_euk"/>
    <property type="match status" value="1"/>
</dbReference>
<evidence type="ECO:0000256" key="3">
    <source>
        <dbReference type="ARBA" id="ARBA00037226"/>
    </source>
</evidence>
<evidence type="ECO:0000256" key="5">
    <source>
        <dbReference type="ARBA" id="ARBA00039444"/>
    </source>
</evidence>
<comment type="caution">
    <text evidence="6">The sequence shown here is derived from an EMBL/GenBank/DDBJ whole genome shotgun (WGS) entry which is preliminary data.</text>
</comment>
<reference evidence="6" key="1">
    <citation type="journal article" date="2020" name="Stud. Mycol.">
        <title>101 Dothideomycetes genomes: a test case for predicting lifestyles and emergence of pathogens.</title>
        <authorList>
            <person name="Haridas S."/>
            <person name="Albert R."/>
            <person name="Binder M."/>
            <person name="Bloem J."/>
            <person name="Labutti K."/>
            <person name="Salamov A."/>
            <person name="Andreopoulos B."/>
            <person name="Baker S."/>
            <person name="Barry K."/>
            <person name="Bills G."/>
            <person name="Bluhm B."/>
            <person name="Cannon C."/>
            <person name="Castanera R."/>
            <person name="Culley D."/>
            <person name="Daum C."/>
            <person name="Ezra D."/>
            <person name="Gonzalez J."/>
            <person name="Henrissat B."/>
            <person name="Kuo A."/>
            <person name="Liang C."/>
            <person name="Lipzen A."/>
            <person name="Lutzoni F."/>
            <person name="Magnuson J."/>
            <person name="Mondo S."/>
            <person name="Nolan M."/>
            <person name="Ohm R."/>
            <person name="Pangilinan J."/>
            <person name="Park H.-J."/>
            <person name="Ramirez L."/>
            <person name="Alfaro M."/>
            <person name="Sun H."/>
            <person name="Tritt A."/>
            <person name="Yoshinaga Y."/>
            <person name="Zwiers L.-H."/>
            <person name="Turgeon B."/>
            <person name="Goodwin S."/>
            <person name="Spatafora J."/>
            <person name="Crous P."/>
            <person name="Grigoriev I."/>
        </authorList>
    </citation>
    <scope>NUCLEOTIDE SEQUENCE</scope>
    <source>
        <strain evidence="6">CBS 133067</strain>
    </source>
</reference>
<evidence type="ECO:0000256" key="2">
    <source>
        <dbReference type="ARBA" id="ARBA00023128"/>
    </source>
</evidence>
<dbReference type="SUPFAM" id="SSF49777">
    <property type="entry name" value="PEBP-like"/>
    <property type="match status" value="1"/>
</dbReference>
<dbReference type="InterPro" id="IPR008914">
    <property type="entry name" value="PEBP"/>
</dbReference>
<feature type="non-terminal residue" evidence="6">
    <location>
        <position position="348"/>
    </location>
</feature>
<sequence>IGSRRRRAALEHASNIPFEQLPYQCFQEARRVLAEDRLDKVEKIEEQRKRISKLLEKIKTVETAQDPNGHTKLQGLKDSLFLSRKHLEWLKVQADINDPLVKRKFEDGFGDMSKPVYRHLADQKWRSYEHKIVMQRITQMNVIPDVLPTIDPIVQLNISFKGKRVQHGERLNTDKTEHAPTLRMQAFDQGERLVTIAVVDSDVPNVEEDDFDHRCHALFTNVRVSPTSGVVDLGEVAQESTVMPWYPPHAQKGSPWHRLSVWILQQPEDVTIDKNALSEKYTRNTFTMRRLVSQFPLKPIGVTMFRTSWDETTKDVMERNGIEGADIEFKKAPITPMRYKKKDGARYR</sequence>
<gene>
    <name evidence="6" type="ORF">NA57DRAFT_8811</name>
</gene>
<dbReference type="PANTHER" id="PTHR11362">
    <property type="entry name" value="PHOSPHATIDYLETHANOLAMINE-BINDING PROTEIN"/>
    <property type="match status" value="1"/>
</dbReference>
<comment type="subcellular location">
    <subcellularLocation>
        <location evidence="1">Mitochondrion</location>
    </subcellularLocation>
</comment>
<dbReference type="FunFam" id="3.90.280.10:FF:000004">
    <property type="entry name" value="Mitochondrial large ribosomal subunit YmL35"/>
    <property type="match status" value="1"/>
</dbReference>
<feature type="non-terminal residue" evidence="6">
    <location>
        <position position="1"/>
    </location>
</feature>
<evidence type="ECO:0000313" key="6">
    <source>
        <dbReference type="EMBL" id="KAF2102586.1"/>
    </source>
</evidence>
<dbReference type="InterPro" id="IPR035810">
    <property type="entry name" value="PEBP_euk"/>
</dbReference>
<dbReference type="EMBL" id="ML978122">
    <property type="protein sequence ID" value="KAF2102586.1"/>
    <property type="molecule type" value="Genomic_DNA"/>
</dbReference>
<protein>
    <recommendedName>
        <fullName evidence="5">Large ribosomal subunit protein mL38</fullName>
    </recommendedName>
</protein>
<name>A0A9P4IQV2_9PEZI</name>
<keyword evidence="2" id="KW-0496">Mitochondrion</keyword>
<evidence type="ECO:0000256" key="1">
    <source>
        <dbReference type="ARBA" id="ARBA00004173"/>
    </source>
</evidence>
<dbReference type="Pfam" id="PF01161">
    <property type="entry name" value="PBP"/>
    <property type="match status" value="1"/>
</dbReference>
<dbReference type="AlphaFoldDB" id="A0A9P4IQV2"/>
<dbReference type="GO" id="GO:0005739">
    <property type="term" value="C:mitochondrion"/>
    <property type="evidence" value="ECO:0007669"/>
    <property type="project" value="UniProtKB-SubCell"/>
</dbReference>
<evidence type="ECO:0000256" key="4">
    <source>
        <dbReference type="ARBA" id="ARBA00038016"/>
    </source>
</evidence>
<dbReference type="PANTHER" id="PTHR11362:SF82">
    <property type="entry name" value="PHOSPHATIDYLETHANOLAMINE-BINDING PROTEIN 4"/>
    <property type="match status" value="1"/>
</dbReference>
<dbReference type="Gene3D" id="3.90.280.10">
    <property type="entry name" value="PEBP-like"/>
    <property type="match status" value="1"/>
</dbReference>
<dbReference type="OrthoDB" id="2153661at2759"/>
<proteinExistence type="inferred from homology"/>
<comment type="similarity">
    <text evidence="4">Belongs to the phosphatidylethanolamine-binding protein family. Mitochondrion-specific ribosomal protein mL38 subfamily.</text>
</comment>